<dbReference type="InterPro" id="IPR011990">
    <property type="entry name" value="TPR-like_helical_dom_sf"/>
</dbReference>
<dbReference type="Gene3D" id="1.25.40.10">
    <property type="entry name" value="Tetratricopeptide repeat domain"/>
    <property type="match status" value="1"/>
</dbReference>
<keyword evidence="2" id="KW-1185">Reference proteome</keyword>
<sequence length="77" mass="8569">MEEIHDLLPEMERYTCVVDLFEHAGSLTDAIKFVNEIPAEPTEMVWQTLLNDCCVHGNGGLGGTTAQKILSVRTEYS</sequence>
<dbReference type="EMBL" id="LR743599">
    <property type="protein sequence ID" value="CAA2630030.1"/>
    <property type="molecule type" value="Genomic_DNA"/>
</dbReference>
<dbReference type="GO" id="GO:0003723">
    <property type="term" value="F:RNA binding"/>
    <property type="evidence" value="ECO:0007669"/>
    <property type="project" value="InterPro"/>
</dbReference>
<evidence type="ECO:0000313" key="1">
    <source>
        <dbReference type="EMBL" id="CAA2630030.1"/>
    </source>
</evidence>
<protein>
    <submittedName>
        <fullName evidence="1">Uncharacterized protein</fullName>
    </submittedName>
</protein>
<dbReference type="Proteomes" id="UP001189122">
    <property type="component" value="Unassembled WGS sequence"/>
</dbReference>
<dbReference type="GO" id="GO:0009451">
    <property type="term" value="P:RNA modification"/>
    <property type="evidence" value="ECO:0007669"/>
    <property type="project" value="InterPro"/>
</dbReference>
<name>A0A7I8JI96_SPIIN</name>
<evidence type="ECO:0000313" key="2">
    <source>
        <dbReference type="Proteomes" id="UP001189122"/>
    </source>
</evidence>
<proteinExistence type="predicted"/>
<dbReference type="PANTHER" id="PTHR47926">
    <property type="entry name" value="PENTATRICOPEPTIDE REPEAT-CONTAINING PROTEIN"/>
    <property type="match status" value="1"/>
</dbReference>
<reference evidence="1 2" key="1">
    <citation type="submission" date="2019-12" db="EMBL/GenBank/DDBJ databases">
        <authorList>
            <person name="Scholz U."/>
            <person name="Mascher M."/>
            <person name="Fiebig A."/>
        </authorList>
    </citation>
    <scope>NUCLEOTIDE SEQUENCE</scope>
</reference>
<dbReference type="InterPro" id="IPR046960">
    <property type="entry name" value="PPR_At4g14850-like_plant"/>
</dbReference>
<accession>A0A7I8JI96</accession>
<dbReference type="PANTHER" id="PTHR47926:SF395">
    <property type="entry name" value="TETRATRICOPEPTIDE-LIKE HELICAL DOMAIN, DYW DOMAIN PROTEIN-RELATED"/>
    <property type="match status" value="1"/>
</dbReference>
<organism evidence="1">
    <name type="scientific">Spirodela intermedia</name>
    <name type="common">Intermediate duckweed</name>
    <dbReference type="NCBI Taxonomy" id="51605"/>
    <lineage>
        <taxon>Eukaryota</taxon>
        <taxon>Viridiplantae</taxon>
        <taxon>Streptophyta</taxon>
        <taxon>Embryophyta</taxon>
        <taxon>Tracheophyta</taxon>
        <taxon>Spermatophyta</taxon>
        <taxon>Magnoliopsida</taxon>
        <taxon>Liliopsida</taxon>
        <taxon>Araceae</taxon>
        <taxon>Lemnoideae</taxon>
        <taxon>Spirodela</taxon>
    </lineage>
</organism>
<dbReference type="EMBL" id="CACRZD030000012">
    <property type="protein sequence ID" value="CAA6669273.1"/>
    <property type="molecule type" value="Genomic_DNA"/>
</dbReference>
<gene>
    <name evidence="1" type="ORF">SI7747_12015668</name>
</gene>
<dbReference type="AlphaFoldDB" id="A0A7I8JI96"/>